<protein>
    <recommendedName>
        <fullName evidence="3">Semaphorin-3C</fullName>
    </recommendedName>
</protein>
<dbReference type="InterPro" id="IPR013098">
    <property type="entry name" value="Ig_I-set"/>
</dbReference>
<feature type="signal peptide" evidence="14">
    <location>
        <begin position="1"/>
        <end position="21"/>
    </location>
</feature>
<evidence type="ECO:0000256" key="9">
    <source>
        <dbReference type="ARBA" id="ARBA00023157"/>
    </source>
</evidence>
<evidence type="ECO:0000256" key="13">
    <source>
        <dbReference type="SAM" id="MobiDB-lite"/>
    </source>
</evidence>
<dbReference type="SUPFAM" id="SSF101912">
    <property type="entry name" value="Sema domain"/>
    <property type="match status" value="1"/>
</dbReference>
<dbReference type="FunFam" id="2.60.40.10:FF:000030">
    <property type="entry name" value="Semaphorin 3F like"/>
    <property type="match status" value="1"/>
</dbReference>
<dbReference type="InterPro" id="IPR007110">
    <property type="entry name" value="Ig-like_dom"/>
</dbReference>
<dbReference type="SMART" id="SM00409">
    <property type="entry name" value="IG"/>
    <property type="match status" value="1"/>
</dbReference>
<accession>A0A9L0TAY5</accession>
<comment type="subcellular location">
    <subcellularLocation>
        <location evidence="1">Secreted</location>
    </subcellularLocation>
</comment>
<evidence type="ECO:0000256" key="10">
    <source>
        <dbReference type="ARBA" id="ARBA00023180"/>
    </source>
</evidence>
<dbReference type="GO" id="GO:0005576">
    <property type="term" value="C:extracellular region"/>
    <property type="evidence" value="ECO:0007669"/>
    <property type="project" value="UniProtKB-SubCell"/>
</dbReference>
<keyword evidence="10" id="KW-0325">Glycoprotein</keyword>
<evidence type="ECO:0000259" key="15">
    <source>
        <dbReference type="PROSITE" id="PS50835"/>
    </source>
</evidence>
<evidence type="ECO:0000256" key="11">
    <source>
        <dbReference type="ARBA" id="ARBA00023319"/>
    </source>
</evidence>
<dbReference type="Pfam" id="PF01403">
    <property type="entry name" value="Sema"/>
    <property type="match status" value="1"/>
</dbReference>
<feature type="domain" description="Sema" evidence="16">
    <location>
        <begin position="1"/>
        <end position="440"/>
    </location>
</feature>
<dbReference type="FunFam" id="3.30.1680.10:FF:000001">
    <property type="entry name" value="Semaphorin 3F like"/>
    <property type="match status" value="1"/>
</dbReference>
<keyword evidence="7" id="KW-0221">Differentiation</keyword>
<evidence type="ECO:0000256" key="14">
    <source>
        <dbReference type="SAM" id="SignalP"/>
    </source>
</evidence>
<keyword evidence="4" id="KW-0217">Developmental protein</keyword>
<dbReference type="GeneTree" id="ENSGT00940000159379"/>
<keyword evidence="18" id="KW-1185">Reference proteome</keyword>
<organism evidence="17 18">
    <name type="scientific">Equus caballus</name>
    <name type="common">Horse</name>
    <dbReference type="NCBI Taxonomy" id="9796"/>
    <lineage>
        <taxon>Eukaryota</taxon>
        <taxon>Metazoa</taxon>
        <taxon>Chordata</taxon>
        <taxon>Craniata</taxon>
        <taxon>Vertebrata</taxon>
        <taxon>Euteleostomi</taxon>
        <taxon>Mammalia</taxon>
        <taxon>Eutheria</taxon>
        <taxon>Laurasiatheria</taxon>
        <taxon>Perissodactyla</taxon>
        <taxon>Equidae</taxon>
        <taxon>Equus</taxon>
    </lineage>
</organism>
<comment type="similarity">
    <text evidence="2">Belongs to the semaphorin family.</text>
</comment>
<dbReference type="GO" id="GO:0030154">
    <property type="term" value="P:cell differentiation"/>
    <property type="evidence" value="ECO:0007669"/>
    <property type="project" value="UniProtKB-KW"/>
</dbReference>
<dbReference type="PROSITE" id="PS50835">
    <property type="entry name" value="IG_LIKE"/>
    <property type="match status" value="1"/>
</dbReference>
<dbReference type="CDD" id="cd05871">
    <property type="entry name" value="Ig_Sema3"/>
    <property type="match status" value="1"/>
</dbReference>
<feature type="region of interest" description="Disordered" evidence="13">
    <location>
        <begin position="641"/>
        <end position="680"/>
    </location>
</feature>
<dbReference type="InterPro" id="IPR003599">
    <property type="entry name" value="Ig_sub"/>
</dbReference>
<evidence type="ECO:0000256" key="1">
    <source>
        <dbReference type="ARBA" id="ARBA00004613"/>
    </source>
</evidence>
<dbReference type="Proteomes" id="UP000002281">
    <property type="component" value="Chromosome 4"/>
</dbReference>
<dbReference type="Gene3D" id="2.130.10.10">
    <property type="entry name" value="YVTN repeat-like/Quinoprotein amine dehydrogenase"/>
    <property type="match status" value="2"/>
</dbReference>
<dbReference type="InterPro" id="IPR036179">
    <property type="entry name" value="Ig-like_dom_sf"/>
</dbReference>
<dbReference type="PANTHER" id="PTHR11036:SF25">
    <property type="entry name" value="SEMAPHORIN-3C"/>
    <property type="match status" value="1"/>
</dbReference>
<evidence type="ECO:0000256" key="12">
    <source>
        <dbReference type="PROSITE-ProRule" id="PRU00352"/>
    </source>
</evidence>
<dbReference type="SMART" id="SM00423">
    <property type="entry name" value="PSI"/>
    <property type="match status" value="1"/>
</dbReference>
<evidence type="ECO:0000256" key="5">
    <source>
        <dbReference type="ARBA" id="ARBA00022525"/>
    </source>
</evidence>
<evidence type="ECO:0000259" key="16">
    <source>
        <dbReference type="PROSITE" id="PS51004"/>
    </source>
</evidence>
<keyword evidence="9" id="KW-1015">Disulfide bond</keyword>
<dbReference type="GO" id="GO:0030215">
    <property type="term" value="F:semaphorin receptor binding"/>
    <property type="evidence" value="ECO:0007669"/>
    <property type="project" value="InterPro"/>
</dbReference>
<evidence type="ECO:0000313" key="17">
    <source>
        <dbReference type="Ensembl" id="ENSECAP00000083745.1"/>
    </source>
</evidence>
<dbReference type="InterPro" id="IPR036352">
    <property type="entry name" value="Semap_dom_sf"/>
</dbReference>
<keyword evidence="8" id="KW-0524">Neurogenesis</keyword>
<dbReference type="InterPro" id="IPR027231">
    <property type="entry name" value="Semaphorin"/>
</dbReference>
<dbReference type="PROSITE" id="PS51004">
    <property type="entry name" value="SEMA"/>
    <property type="match status" value="1"/>
</dbReference>
<dbReference type="SMART" id="SM00630">
    <property type="entry name" value="Sema"/>
    <property type="match status" value="1"/>
</dbReference>
<evidence type="ECO:0000256" key="3">
    <source>
        <dbReference type="ARBA" id="ARBA00020372"/>
    </source>
</evidence>
<evidence type="ECO:0000313" key="18">
    <source>
        <dbReference type="Proteomes" id="UP000002281"/>
    </source>
</evidence>
<feature type="chain" id="PRO_5040428333" description="Semaphorin-3C" evidence="14">
    <location>
        <begin position="22"/>
        <end position="680"/>
    </location>
</feature>
<evidence type="ECO:0000256" key="4">
    <source>
        <dbReference type="ARBA" id="ARBA00022473"/>
    </source>
</evidence>
<comment type="caution">
    <text evidence="12">Lacks conserved residue(s) required for the propagation of feature annotation.</text>
</comment>
<dbReference type="InterPro" id="IPR016201">
    <property type="entry name" value="PSI"/>
</dbReference>
<gene>
    <name evidence="17" type="primary">SEMA3C</name>
</gene>
<dbReference type="AlphaFoldDB" id="A0A9L0TAY5"/>
<feature type="domain" description="Ig-like" evidence="15">
    <location>
        <begin position="519"/>
        <end position="584"/>
    </location>
</feature>
<keyword evidence="6 14" id="KW-0732">Signal</keyword>
<evidence type="ECO:0000256" key="2">
    <source>
        <dbReference type="ARBA" id="ARBA00009492"/>
    </source>
</evidence>
<keyword evidence="11" id="KW-0393">Immunoglobulin domain</keyword>
<dbReference type="Ensembl" id="ENSECAT00000145017.1">
    <property type="protein sequence ID" value="ENSECAP00000083745.1"/>
    <property type="gene ID" value="ENSECAG00000020113.3"/>
</dbReference>
<dbReference type="SUPFAM" id="SSF103575">
    <property type="entry name" value="Plexin repeat"/>
    <property type="match status" value="1"/>
</dbReference>
<dbReference type="GO" id="GO:0007399">
    <property type="term" value="P:nervous system development"/>
    <property type="evidence" value="ECO:0007669"/>
    <property type="project" value="UniProtKB-KW"/>
</dbReference>
<dbReference type="InterPro" id="IPR013783">
    <property type="entry name" value="Ig-like_fold"/>
</dbReference>
<sequence>MAFRAICVLVGAFVCSLCVKGSTQPQARVYLTFDELRETKTSEYFSLSHQPLDYRILLMDEDQDRIYVGSKDHVLSLNNQVFMIDSKCESGKGRCSFNPNVNTVSVMINEELFSGMYIDFMGTDAAIFRSLTKRNAVRTDQHNSKWLSEPMFVDAHVIPDGTDPNDAKVYFFFKEKLTDNSRSTKQIHSMIARICPNDTGGLRSLVNKWTTFLKARLVCSVTDEDGPETHFDELEDVFLLETDNPRTTLVYGIFTTSSSVFKGSAVCVYHLSDIQTVFNGPFAHKEGPNHQLISYQGRIPYPRPGTCPGGAFTPNMRTTKEFPDDVVTFIRNHPLMYNSVYPVHRRPLLVRIGTDYKYTKIAVDRVNAADGRYHVLFLGTDRGTVQKVVVLPSNSSASGELILEELEVFKNRSPITTMKISSKKQQLYVSSNEGVSQVSLHRCDIYGTACADCCLARDPYCAWDGHACSRFYPTGKRRSRRQDVRHGNPLTQCRGFNLKAYRNAAEIVQYGVKNNTTFLECAPKSPQASIKWLLQKDKDRRKEVKLNERIIATSQGLLIRAVQDSDQGLYHCIATENSFKQTVAKINLKVLDSEMVAVVTDKWSPWTWAGSVRALPFHPKDIMGAFSHSEMQMINQYCKDSRQQHQQGEESQKMRGDYGKLKALINSRKSRNRRNQLPES</sequence>
<proteinExistence type="inferred from homology"/>
<evidence type="ECO:0000256" key="6">
    <source>
        <dbReference type="ARBA" id="ARBA00022729"/>
    </source>
</evidence>
<keyword evidence="5" id="KW-0964">Secreted</keyword>
<evidence type="ECO:0000256" key="8">
    <source>
        <dbReference type="ARBA" id="ARBA00022902"/>
    </source>
</evidence>
<dbReference type="SUPFAM" id="SSF48726">
    <property type="entry name" value="Immunoglobulin"/>
    <property type="match status" value="1"/>
</dbReference>
<dbReference type="PANTHER" id="PTHR11036">
    <property type="entry name" value="SEMAPHORIN"/>
    <property type="match status" value="1"/>
</dbReference>
<dbReference type="Gene3D" id="3.30.1680.10">
    <property type="entry name" value="ligand-binding face of the semaphorins, domain 2"/>
    <property type="match status" value="1"/>
</dbReference>
<name>A0A9L0TAY5_HORSE</name>
<reference evidence="17" key="2">
    <citation type="submission" date="2025-08" db="UniProtKB">
        <authorList>
            <consortium name="Ensembl"/>
        </authorList>
    </citation>
    <scope>IDENTIFICATION</scope>
    <source>
        <strain evidence="17">Thoroughbred</strain>
    </source>
</reference>
<dbReference type="Pfam" id="PF07679">
    <property type="entry name" value="I-set"/>
    <property type="match status" value="1"/>
</dbReference>
<dbReference type="Gene3D" id="2.60.40.10">
    <property type="entry name" value="Immunoglobulins"/>
    <property type="match status" value="1"/>
</dbReference>
<reference evidence="17" key="3">
    <citation type="submission" date="2025-09" db="UniProtKB">
        <authorList>
            <consortium name="Ensembl"/>
        </authorList>
    </citation>
    <scope>IDENTIFICATION</scope>
    <source>
        <strain evidence="17">Thoroughbred</strain>
    </source>
</reference>
<feature type="compositionally biased region" description="Basic and acidic residues" evidence="13">
    <location>
        <begin position="641"/>
        <end position="660"/>
    </location>
</feature>
<evidence type="ECO:0000256" key="7">
    <source>
        <dbReference type="ARBA" id="ARBA00022782"/>
    </source>
</evidence>
<dbReference type="InterPro" id="IPR015943">
    <property type="entry name" value="WD40/YVTN_repeat-like_dom_sf"/>
</dbReference>
<dbReference type="InterPro" id="IPR001627">
    <property type="entry name" value="Semap_dom"/>
</dbReference>
<reference evidence="17 18" key="1">
    <citation type="journal article" date="2009" name="Science">
        <title>Genome sequence, comparative analysis, and population genetics of the domestic horse.</title>
        <authorList>
            <consortium name="Broad Institute Genome Sequencing Platform"/>
            <consortium name="Broad Institute Whole Genome Assembly Team"/>
            <person name="Wade C.M."/>
            <person name="Giulotto E."/>
            <person name="Sigurdsson S."/>
            <person name="Zoli M."/>
            <person name="Gnerre S."/>
            <person name="Imsland F."/>
            <person name="Lear T.L."/>
            <person name="Adelson D.L."/>
            <person name="Bailey E."/>
            <person name="Bellone R.R."/>
            <person name="Bloecker H."/>
            <person name="Distl O."/>
            <person name="Edgar R.C."/>
            <person name="Garber M."/>
            <person name="Leeb T."/>
            <person name="Mauceli E."/>
            <person name="MacLeod J.N."/>
            <person name="Penedo M.C.T."/>
            <person name="Raison J.M."/>
            <person name="Sharpe T."/>
            <person name="Vogel J."/>
            <person name="Andersson L."/>
            <person name="Antczak D.F."/>
            <person name="Biagi T."/>
            <person name="Binns M.M."/>
            <person name="Chowdhary B.P."/>
            <person name="Coleman S.J."/>
            <person name="Della Valle G."/>
            <person name="Fryc S."/>
            <person name="Guerin G."/>
            <person name="Hasegawa T."/>
            <person name="Hill E.W."/>
            <person name="Jurka J."/>
            <person name="Kiialainen A."/>
            <person name="Lindgren G."/>
            <person name="Liu J."/>
            <person name="Magnani E."/>
            <person name="Mickelson J.R."/>
            <person name="Murray J."/>
            <person name="Nergadze S.G."/>
            <person name="Onofrio R."/>
            <person name="Pedroni S."/>
            <person name="Piras M.F."/>
            <person name="Raudsepp T."/>
            <person name="Rocchi M."/>
            <person name="Roeed K.H."/>
            <person name="Ryder O.A."/>
            <person name="Searle S."/>
            <person name="Skow L."/>
            <person name="Swinburne J.E."/>
            <person name="Syvaenen A.C."/>
            <person name="Tozaki T."/>
            <person name="Valberg S.J."/>
            <person name="Vaudin M."/>
            <person name="White J.R."/>
            <person name="Zody M.C."/>
            <person name="Lander E.S."/>
            <person name="Lindblad-Toh K."/>
        </authorList>
    </citation>
    <scope>NUCLEOTIDE SEQUENCE [LARGE SCALE GENOMIC DNA]</scope>
    <source>
        <strain evidence="17 18">Thoroughbred</strain>
    </source>
</reference>